<gene>
    <name evidence="2" type="ORF">CK936_04240</name>
</gene>
<dbReference type="InterPro" id="IPR007278">
    <property type="entry name" value="DUF397"/>
</dbReference>
<reference evidence="2 3" key="1">
    <citation type="submission" date="2017-08" db="EMBL/GenBank/DDBJ databases">
        <title>Genome sequence of Streptomyces albireticuli NRRL B-1670.</title>
        <authorList>
            <person name="Graham D.E."/>
            <person name="Mahan K.M."/>
            <person name="Klingeman D.M."/>
            <person name="Hettich R.L."/>
            <person name="Parry R.J."/>
            <person name="Spain J.C."/>
        </authorList>
    </citation>
    <scope>NUCLEOTIDE SEQUENCE [LARGE SCALE GENOMIC DNA]</scope>
    <source>
        <strain evidence="2 3">NRRL B-1670</strain>
    </source>
</reference>
<organism evidence="2 3">
    <name type="scientific">Streptomyces albireticuli</name>
    <dbReference type="NCBI Taxonomy" id="1940"/>
    <lineage>
        <taxon>Bacteria</taxon>
        <taxon>Bacillati</taxon>
        <taxon>Actinomycetota</taxon>
        <taxon>Actinomycetes</taxon>
        <taxon>Kitasatosporales</taxon>
        <taxon>Streptomycetaceae</taxon>
        <taxon>Streptomyces</taxon>
    </lineage>
</organism>
<dbReference type="AlphaFoldDB" id="A0A2A2DF23"/>
<sequence length="77" mass="8274">MAVPSSIAWQKSSYSGGGDNNNCVELGCSSTFVQLRESATPAVTLTVTPHRLSGLIRTVKAGLHDVRSTDDRYHLGR</sequence>
<dbReference type="Proteomes" id="UP000218944">
    <property type="component" value="Unassembled WGS sequence"/>
</dbReference>
<evidence type="ECO:0000313" key="3">
    <source>
        <dbReference type="Proteomes" id="UP000218944"/>
    </source>
</evidence>
<name>A0A2A2DF23_9ACTN</name>
<dbReference type="EMBL" id="NSJV01000084">
    <property type="protein sequence ID" value="PAU50125.1"/>
    <property type="molecule type" value="Genomic_DNA"/>
</dbReference>
<proteinExistence type="predicted"/>
<keyword evidence="3" id="KW-1185">Reference proteome</keyword>
<evidence type="ECO:0000313" key="2">
    <source>
        <dbReference type="EMBL" id="PAU50125.1"/>
    </source>
</evidence>
<feature type="domain" description="DUF397" evidence="1">
    <location>
        <begin position="8"/>
        <end position="60"/>
    </location>
</feature>
<comment type="caution">
    <text evidence="2">The sequence shown here is derived from an EMBL/GenBank/DDBJ whole genome shotgun (WGS) entry which is preliminary data.</text>
</comment>
<dbReference type="Pfam" id="PF04149">
    <property type="entry name" value="DUF397"/>
    <property type="match status" value="1"/>
</dbReference>
<evidence type="ECO:0000259" key="1">
    <source>
        <dbReference type="Pfam" id="PF04149"/>
    </source>
</evidence>
<protein>
    <submittedName>
        <fullName evidence="2">DUF397 domain-containing protein</fullName>
    </submittedName>
</protein>
<accession>A0A2A2DF23</accession>